<accession>A0A437MXM9</accession>
<name>A0A437MXM9_9SPHI</name>
<dbReference type="InterPro" id="IPR036514">
    <property type="entry name" value="SGNH_hydro_sf"/>
</dbReference>
<reference evidence="1 2" key="1">
    <citation type="submission" date="2019-01" db="EMBL/GenBank/DDBJ databases">
        <authorList>
            <person name="Chen W.-M."/>
        </authorList>
    </citation>
    <scope>NUCLEOTIDE SEQUENCE [LARGE SCALE GENOMIC DNA]</scope>
    <source>
        <strain evidence="1 2">YBJ-36</strain>
    </source>
</reference>
<organism evidence="1 2">
    <name type="scientific">Mucilaginibacter limnophilus</name>
    <dbReference type="NCBI Taxonomy" id="1932778"/>
    <lineage>
        <taxon>Bacteria</taxon>
        <taxon>Pseudomonadati</taxon>
        <taxon>Bacteroidota</taxon>
        <taxon>Sphingobacteriia</taxon>
        <taxon>Sphingobacteriales</taxon>
        <taxon>Sphingobacteriaceae</taxon>
        <taxon>Mucilaginibacter</taxon>
    </lineage>
</organism>
<evidence type="ECO:0000313" key="2">
    <source>
        <dbReference type="Proteomes" id="UP000282759"/>
    </source>
</evidence>
<keyword evidence="2" id="KW-1185">Reference proteome</keyword>
<comment type="caution">
    <text evidence="1">The sequence shown here is derived from an EMBL/GenBank/DDBJ whole genome shotgun (WGS) entry which is preliminary data.</text>
</comment>
<dbReference type="AlphaFoldDB" id="A0A437MXM9"/>
<evidence type="ECO:0008006" key="3">
    <source>
        <dbReference type="Google" id="ProtNLM"/>
    </source>
</evidence>
<dbReference type="Gene3D" id="3.40.50.1110">
    <property type="entry name" value="SGNH hydrolase"/>
    <property type="match status" value="1"/>
</dbReference>
<sequence>MLQYFNYRVKLNSVFGTDRSRYGDLYGLSYLPDFKKDDPLDTAAYPDTVRGVKRDINLYVLCNSYIYAFVKTEAIFAGVKRYWFGRPGLFDDPVVKFDSTERNVLLLQSTEHFLHNLTIPGLLTGSLVTTPSKSKVDTLPSEFEKKVNVAKLPVNNMLFNPRIHETLEFNLFDYRFLTPLKELKAQITYKWFNRTDHAVRISSDKKYLFMASSVDTSNNSSSFKKVTDQEINEYVMLLNQAYDHYKSLGFDEVYLSIIPSAVTILAPNMGEYNNIIPRIQNHPDLKMPYIDIYKKFRYSKESIYQTSDMHWNYNGFRIWVNEFNKTLQNTYKNDKFKK</sequence>
<dbReference type="GO" id="GO:0016788">
    <property type="term" value="F:hydrolase activity, acting on ester bonds"/>
    <property type="evidence" value="ECO:0007669"/>
    <property type="project" value="UniProtKB-ARBA"/>
</dbReference>
<dbReference type="Proteomes" id="UP000282759">
    <property type="component" value="Unassembled WGS sequence"/>
</dbReference>
<dbReference type="RefSeq" id="WP_127702744.1">
    <property type="nucleotide sequence ID" value="NZ_SACK01000001.1"/>
</dbReference>
<dbReference type="EMBL" id="SACK01000001">
    <property type="protein sequence ID" value="RVU02366.1"/>
    <property type="molecule type" value="Genomic_DNA"/>
</dbReference>
<dbReference type="OrthoDB" id="961233at2"/>
<dbReference type="SUPFAM" id="SSF52266">
    <property type="entry name" value="SGNH hydrolase"/>
    <property type="match status" value="1"/>
</dbReference>
<gene>
    <name evidence="1" type="ORF">EOD41_00035</name>
</gene>
<proteinExistence type="predicted"/>
<protein>
    <recommendedName>
        <fullName evidence="3">AlgX/AlgJ SGNH hydrolase-like domain-containing protein</fullName>
    </recommendedName>
</protein>
<evidence type="ECO:0000313" key="1">
    <source>
        <dbReference type="EMBL" id="RVU02366.1"/>
    </source>
</evidence>